<feature type="compositionally biased region" description="Low complexity" evidence="5">
    <location>
        <begin position="359"/>
        <end position="370"/>
    </location>
</feature>
<comment type="similarity">
    <text evidence="1 4">Belongs to the glycosyl hydrolase 17 family.</text>
</comment>
<evidence type="ECO:0000256" key="6">
    <source>
        <dbReference type="SAM" id="SignalP"/>
    </source>
</evidence>
<evidence type="ECO:0000256" key="1">
    <source>
        <dbReference type="ARBA" id="ARBA00008773"/>
    </source>
</evidence>
<evidence type="ECO:0000256" key="5">
    <source>
        <dbReference type="SAM" id="MobiDB-lite"/>
    </source>
</evidence>
<dbReference type="OrthoDB" id="10430496at2759"/>
<dbReference type="Proteomes" id="UP000886520">
    <property type="component" value="Chromosome 9"/>
</dbReference>
<evidence type="ECO:0000256" key="3">
    <source>
        <dbReference type="ARBA" id="ARBA00023295"/>
    </source>
</evidence>
<dbReference type="EMBL" id="JABFUD020000009">
    <property type="protein sequence ID" value="KAI5075531.1"/>
    <property type="molecule type" value="Genomic_DNA"/>
</dbReference>
<sequence>MARRSSAFLVLLLTFAAQTLCTVSAGNYLVGINYNGPANFTSLPPSKAVALIKSLGVRRVRLADADAHVLAALAKSGLDVVIVVPDEDIPALAASENNAIEWIQKNVIAFFPETHITALNVGDNIFDDQHLKSLWVHLLPAMTNLQTALRQQDLTNLIKVTTSFSMDVFSVTFPPTAGTFRADIAKIFIAPILDFLTQTKTPLYLNVYPYLDFQKDPNHIPLSFALFNSPGIPTWLDNNLSYYNLLDAQLDAAAFAMEGLGYSNIDIVISATGWPTAGGPGASMTNAFKYNQGLVNKVVESPRVGTPHRPKKAVPAFINALVDDSKSGLKWGVFSADGSMAYPLQVWQWKGACSPAQSPGMGPAMGPVPAKSHGVSKGAGDSTVAPAASPDYSSDSSDAPHADDNSAPAPSVHGDYGLGFESPAPGPSSPAAGTHPLLPRCVLLMLLAALWLA</sequence>
<dbReference type="SUPFAM" id="SSF51445">
    <property type="entry name" value="(Trans)glycosidases"/>
    <property type="match status" value="1"/>
</dbReference>
<reference evidence="7" key="1">
    <citation type="submission" date="2021-01" db="EMBL/GenBank/DDBJ databases">
        <title>Adiantum capillus-veneris genome.</title>
        <authorList>
            <person name="Fang Y."/>
            <person name="Liao Q."/>
        </authorList>
    </citation>
    <scope>NUCLEOTIDE SEQUENCE</scope>
    <source>
        <strain evidence="7">H3</strain>
        <tissue evidence="7">Leaf</tissue>
    </source>
</reference>
<feature type="compositionally biased region" description="Low complexity" evidence="5">
    <location>
        <begin position="385"/>
        <end position="397"/>
    </location>
</feature>
<evidence type="ECO:0000256" key="4">
    <source>
        <dbReference type="RuleBase" id="RU004335"/>
    </source>
</evidence>
<evidence type="ECO:0000256" key="2">
    <source>
        <dbReference type="ARBA" id="ARBA00022801"/>
    </source>
</evidence>
<keyword evidence="6" id="KW-0732">Signal</keyword>
<accession>A0A9D4UX45</accession>
<proteinExistence type="inferred from homology"/>
<dbReference type="PANTHER" id="PTHR32227">
    <property type="entry name" value="GLUCAN ENDO-1,3-BETA-GLUCOSIDASE BG1-RELATED-RELATED"/>
    <property type="match status" value="1"/>
</dbReference>
<keyword evidence="3" id="KW-0326">Glycosidase</keyword>
<evidence type="ECO:0008006" key="9">
    <source>
        <dbReference type="Google" id="ProtNLM"/>
    </source>
</evidence>
<keyword evidence="2" id="KW-0378">Hydrolase</keyword>
<feature type="signal peptide" evidence="6">
    <location>
        <begin position="1"/>
        <end position="21"/>
    </location>
</feature>
<comment type="caution">
    <text evidence="7">The sequence shown here is derived from an EMBL/GenBank/DDBJ whole genome shotgun (WGS) entry which is preliminary data.</text>
</comment>
<dbReference type="Pfam" id="PF00332">
    <property type="entry name" value="Glyco_hydro_17"/>
    <property type="match status" value="1"/>
</dbReference>
<gene>
    <name evidence="7" type="ORF">GOP47_0009607</name>
</gene>
<dbReference type="InterPro" id="IPR000490">
    <property type="entry name" value="Glyco_hydro_17"/>
</dbReference>
<dbReference type="InterPro" id="IPR017853">
    <property type="entry name" value="GH"/>
</dbReference>
<organism evidence="7 8">
    <name type="scientific">Adiantum capillus-veneris</name>
    <name type="common">Maidenhair fern</name>
    <dbReference type="NCBI Taxonomy" id="13818"/>
    <lineage>
        <taxon>Eukaryota</taxon>
        <taxon>Viridiplantae</taxon>
        <taxon>Streptophyta</taxon>
        <taxon>Embryophyta</taxon>
        <taxon>Tracheophyta</taxon>
        <taxon>Polypodiopsida</taxon>
        <taxon>Polypodiidae</taxon>
        <taxon>Polypodiales</taxon>
        <taxon>Pteridineae</taxon>
        <taxon>Pteridaceae</taxon>
        <taxon>Vittarioideae</taxon>
        <taxon>Adiantum</taxon>
    </lineage>
</organism>
<dbReference type="GO" id="GO:0004553">
    <property type="term" value="F:hydrolase activity, hydrolyzing O-glycosyl compounds"/>
    <property type="evidence" value="ECO:0007669"/>
    <property type="project" value="InterPro"/>
</dbReference>
<name>A0A9D4UX45_ADICA</name>
<dbReference type="AlphaFoldDB" id="A0A9D4UX45"/>
<feature type="chain" id="PRO_5038691843" description="Glucan endo-1,3-beta-D-glucosidase" evidence="6">
    <location>
        <begin position="22"/>
        <end position="453"/>
    </location>
</feature>
<evidence type="ECO:0000313" key="7">
    <source>
        <dbReference type="EMBL" id="KAI5075531.1"/>
    </source>
</evidence>
<dbReference type="InterPro" id="IPR044965">
    <property type="entry name" value="Glyco_hydro_17_plant"/>
</dbReference>
<protein>
    <recommendedName>
        <fullName evidence="9">Glucan endo-1,3-beta-D-glucosidase</fullName>
    </recommendedName>
</protein>
<dbReference type="Gene3D" id="3.20.20.80">
    <property type="entry name" value="Glycosidases"/>
    <property type="match status" value="1"/>
</dbReference>
<keyword evidence="8" id="KW-1185">Reference proteome</keyword>
<feature type="region of interest" description="Disordered" evidence="5">
    <location>
        <begin position="355"/>
        <end position="431"/>
    </location>
</feature>
<dbReference type="GO" id="GO:0005975">
    <property type="term" value="P:carbohydrate metabolic process"/>
    <property type="evidence" value="ECO:0007669"/>
    <property type="project" value="InterPro"/>
</dbReference>
<evidence type="ECO:0000313" key="8">
    <source>
        <dbReference type="Proteomes" id="UP000886520"/>
    </source>
</evidence>